<reference evidence="1" key="1">
    <citation type="submission" date="2014-05" db="EMBL/GenBank/DDBJ databases">
        <authorList>
            <person name="Horn Fabian"/>
        </authorList>
    </citation>
    <scope>NUCLEOTIDE SEQUENCE</scope>
</reference>
<accession>A0A060ZBG8</accession>
<evidence type="ECO:0000313" key="2">
    <source>
        <dbReference type="EMBL" id="MBP2063424.1"/>
    </source>
</evidence>
<evidence type="ECO:0000313" key="1">
    <source>
        <dbReference type="EMBL" id="CDR01506.1"/>
    </source>
</evidence>
<dbReference type="PATRIC" id="fig|576784.4.peg.262"/>
<dbReference type="HOGENOM" id="CLU_2958875_0_0_11"/>
<name>A0A060ZBG8_9ACTN</name>
<sequence length="59" mass="6079">MAYSAVLAGGVEVEACDRGVFDAADAFVEQSLGFRQEPCARGDLVVVAMLHAPLLAVAA</sequence>
<organism evidence="1">
    <name type="scientific">Streptomyces iranensis</name>
    <dbReference type="NCBI Taxonomy" id="576784"/>
    <lineage>
        <taxon>Bacteria</taxon>
        <taxon>Bacillati</taxon>
        <taxon>Actinomycetota</taxon>
        <taxon>Actinomycetes</taxon>
        <taxon>Kitasatosporales</taxon>
        <taxon>Streptomycetaceae</taxon>
        <taxon>Streptomyces</taxon>
        <taxon>Streptomyces violaceusniger group</taxon>
    </lineage>
</organism>
<dbReference type="EMBL" id="LK022848">
    <property type="protein sequence ID" value="CDR01506.1"/>
    <property type="molecule type" value="Genomic_DNA"/>
</dbReference>
<dbReference type="AlphaFoldDB" id="A0A060ZBG8"/>
<protein>
    <submittedName>
        <fullName evidence="1">Uncharacterized protein</fullName>
    </submittedName>
</protein>
<keyword evidence="3" id="KW-1185">Reference proteome</keyword>
<gene>
    <name evidence="2" type="ORF">J2Z30_004445</name>
    <name evidence="1" type="ORF">SIRAN378</name>
</gene>
<proteinExistence type="predicted"/>
<dbReference type="GeneID" id="32465079"/>
<reference evidence="2 3" key="2">
    <citation type="submission" date="2021-03" db="EMBL/GenBank/DDBJ databases">
        <title>Genomic Encyclopedia of Type Strains, Phase IV (KMG-IV): sequencing the most valuable type-strain genomes for metagenomic binning, comparative biology and taxonomic classification.</title>
        <authorList>
            <person name="Goeker M."/>
        </authorList>
    </citation>
    <scope>NUCLEOTIDE SEQUENCE [LARGE SCALE GENOMIC DNA]</scope>
    <source>
        <strain evidence="2 3">DSM 41954</strain>
    </source>
</reference>
<dbReference type="Proteomes" id="UP000756710">
    <property type="component" value="Unassembled WGS sequence"/>
</dbReference>
<evidence type="ECO:0000313" key="3">
    <source>
        <dbReference type="Proteomes" id="UP000756710"/>
    </source>
</evidence>
<dbReference type="EMBL" id="JAGGLR010000011">
    <property type="protein sequence ID" value="MBP2063424.1"/>
    <property type="molecule type" value="Genomic_DNA"/>
</dbReference>
<dbReference type="RefSeq" id="WP_044566630.1">
    <property type="nucleotide sequence ID" value="NZ_BAABDR010000078.1"/>
</dbReference>